<keyword evidence="2" id="KW-1185">Reference proteome</keyword>
<sequence length="85" mass="9736">MRSELGQLLAGKRCELRFLRGCFRTSLVQGRSPSNKWFLIPFYTQTMDCGVVATDGFQQPRLTCNKDSSLDRNSVKNVTCRWICV</sequence>
<organism evidence="1 2">
    <name type="scientific">Nephila pilipes</name>
    <name type="common">Giant wood spider</name>
    <name type="synonym">Nephila maculata</name>
    <dbReference type="NCBI Taxonomy" id="299642"/>
    <lineage>
        <taxon>Eukaryota</taxon>
        <taxon>Metazoa</taxon>
        <taxon>Ecdysozoa</taxon>
        <taxon>Arthropoda</taxon>
        <taxon>Chelicerata</taxon>
        <taxon>Arachnida</taxon>
        <taxon>Araneae</taxon>
        <taxon>Araneomorphae</taxon>
        <taxon>Entelegynae</taxon>
        <taxon>Araneoidea</taxon>
        <taxon>Nephilidae</taxon>
        <taxon>Nephila</taxon>
    </lineage>
</organism>
<protein>
    <submittedName>
        <fullName evidence="1">Uncharacterized protein</fullName>
    </submittedName>
</protein>
<evidence type="ECO:0000313" key="1">
    <source>
        <dbReference type="EMBL" id="GFT29730.1"/>
    </source>
</evidence>
<dbReference type="EMBL" id="BMAW01061124">
    <property type="protein sequence ID" value="GFT29730.1"/>
    <property type="molecule type" value="Genomic_DNA"/>
</dbReference>
<comment type="caution">
    <text evidence="1">The sequence shown here is derived from an EMBL/GenBank/DDBJ whole genome shotgun (WGS) entry which is preliminary data.</text>
</comment>
<evidence type="ECO:0000313" key="2">
    <source>
        <dbReference type="Proteomes" id="UP000887013"/>
    </source>
</evidence>
<proteinExistence type="predicted"/>
<reference evidence="1" key="1">
    <citation type="submission" date="2020-08" db="EMBL/GenBank/DDBJ databases">
        <title>Multicomponent nature underlies the extraordinary mechanical properties of spider dragline silk.</title>
        <authorList>
            <person name="Kono N."/>
            <person name="Nakamura H."/>
            <person name="Mori M."/>
            <person name="Yoshida Y."/>
            <person name="Ohtoshi R."/>
            <person name="Malay A.D."/>
            <person name="Moran D.A.P."/>
            <person name="Tomita M."/>
            <person name="Numata K."/>
            <person name="Arakawa K."/>
        </authorList>
    </citation>
    <scope>NUCLEOTIDE SEQUENCE</scope>
</reference>
<dbReference type="Proteomes" id="UP000887013">
    <property type="component" value="Unassembled WGS sequence"/>
</dbReference>
<gene>
    <name evidence="1" type="ORF">NPIL_343601</name>
</gene>
<accession>A0A8X6NSN0</accession>
<dbReference type="AlphaFoldDB" id="A0A8X6NSN0"/>
<name>A0A8X6NSN0_NEPPI</name>